<name>A0A3M2I6W6_9GAMM</name>
<keyword evidence="3" id="KW-1185">Reference proteome</keyword>
<organism evidence="2 3">
    <name type="scientific">Solilutibacter pythonis</name>
    <dbReference type="NCBI Taxonomy" id="2483112"/>
    <lineage>
        <taxon>Bacteria</taxon>
        <taxon>Pseudomonadati</taxon>
        <taxon>Pseudomonadota</taxon>
        <taxon>Gammaproteobacteria</taxon>
        <taxon>Lysobacterales</taxon>
        <taxon>Lysobacteraceae</taxon>
        <taxon>Solilutibacter</taxon>
    </lineage>
</organism>
<protein>
    <submittedName>
        <fullName evidence="2">Uncharacterized protein</fullName>
    </submittedName>
</protein>
<accession>A0A3M2I6W6</accession>
<dbReference type="OrthoDB" id="5959585at2"/>
<feature type="transmembrane region" description="Helical" evidence="1">
    <location>
        <begin position="72"/>
        <end position="96"/>
    </location>
</feature>
<proteinExistence type="predicted"/>
<evidence type="ECO:0000313" key="3">
    <source>
        <dbReference type="Proteomes" id="UP000275012"/>
    </source>
</evidence>
<keyword evidence="1" id="KW-0812">Transmembrane</keyword>
<dbReference type="AlphaFoldDB" id="A0A3M2I6W6"/>
<dbReference type="EMBL" id="RFLY01000001">
    <property type="protein sequence ID" value="RMH94952.1"/>
    <property type="molecule type" value="Genomic_DNA"/>
</dbReference>
<keyword evidence="1" id="KW-1133">Transmembrane helix</keyword>
<evidence type="ECO:0000256" key="1">
    <source>
        <dbReference type="SAM" id="Phobius"/>
    </source>
</evidence>
<keyword evidence="1" id="KW-0472">Membrane</keyword>
<reference evidence="2 3" key="1">
    <citation type="submission" date="2018-10" db="EMBL/GenBank/DDBJ databases">
        <title>Proposal of Lysobacter pythonis sp. nov. isolated from royal pythons (Python regius).</title>
        <authorList>
            <person name="Hans-Juergen B."/>
            <person name="Huptas C."/>
            <person name="Sandra B."/>
            <person name="Igor L."/>
            <person name="Joachim S."/>
            <person name="Siegfried S."/>
            <person name="Mareike W."/>
            <person name="Peter K."/>
        </authorList>
    </citation>
    <scope>NUCLEOTIDE SEQUENCE [LARGE SCALE GENOMIC DNA]</scope>
    <source>
        <strain evidence="2 3">4284/11</strain>
    </source>
</reference>
<evidence type="ECO:0000313" key="2">
    <source>
        <dbReference type="EMBL" id="RMH94952.1"/>
    </source>
</evidence>
<dbReference type="RefSeq" id="WP_122100338.1">
    <property type="nucleotide sequence ID" value="NZ_RFLY01000001.1"/>
</dbReference>
<dbReference type="Proteomes" id="UP000275012">
    <property type="component" value="Unassembled WGS sequence"/>
</dbReference>
<sequence>MALFIALCFVGVAIAGASAFVIFWPLALVHLRDRHPAMRARLGEGAFLDPRALWWLLSMRYREVRDAGFTGLATPACLAFATFLFALAMAGLLWLWSLALPEIGA</sequence>
<gene>
    <name evidence="2" type="ORF">EBB59_01305</name>
</gene>
<comment type="caution">
    <text evidence="2">The sequence shown here is derived from an EMBL/GenBank/DDBJ whole genome shotgun (WGS) entry which is preliminary data.</text>
</comment>